<comment type="similarity">
    <text evidence="2 11">Belongs to the Mediator complex subunit 13 family.</text>
</comment>
<feature type="compositionally biased region" description="Polar residues" evidence="12">
    <location>
        <begin position="742"/>
        <end position="752"/>
    </location>
</feature>
<feature type="region of interest" description="Disordered" evidence="12">
    <location>
        <begin position="614"/>
        <end position="633"/>
    </location>
</feature>
<evidence type="ECO:0000256" key="1">
    <source>
        <dbReference type="ARBA" id="ARBA00004123"/>
    </source>
</evidence>
<dbReference type="Pfam" id="PF06333">
    <property type="entry name" value="Med13_C"/>
    <property type="match status" value="1"/>
</dbReference>
<protein>
    <recommendedName>
        <fullName evidence="3 11">Mediator of RNA polymerase II transcription subunit 13</fullName>
    </recommendedName>
    <alternativeName>
        <fullName evidence="10 11">Mediator complex subunit 13</fullName>
    </alternativeName>
</protein>
<evidence type="ECO:0000313" key="17">
    <source>
        <dbReference type="Proteomes" id="UP000283841"/>
    </source>
</evidence>
<evidence type="ECO:0000256" key="9">
    <source>
        <dbReference type="ARBA" id="ARBA00025661"/>
    </source>
</evidence>
<dbReference type="Pfam" id="PF18296">
    <property type="entry name" value="MID_MedPIWI"/>
    <property type="match status" value="1"/>
</dbReference>
<dbReference type="VEuPathDB" id="FungiDB:C8Q69DRAFT_426670"/>
<sequence>MMDFPANTITNVHVIDGFSNIYWRIYTEEPASAALPAEGPANGYTILKHLSRLKRLELHLRNFDCLVSCYPRRLGLWVFSATPEFGTLKPLSRDGDGTNFNRLTLDSVNMKVAAAGTVSAADLMRSMSTDPQTPNPNASGAQRSLSAGRPGEGQGNQGIIYAAFISAVTSAMSLQLVRRHNAIPLGSRTLFTAVERNGYDSPILHDSPDSVPSLTTLRIELTPLGKLIISLHTISQHGITRLWDTARNTIGPALEKGQDIWLAPTGTIARLISAEGEDGSLPSPGLSNPRNSENATPQHLLGLKRKNWKENVVEWIRNVGLPLNSAEDESWIEVEVPEPFYSRLAAESMRQTEGKQPSPPLRRLLWPAKYSFTRTKTDSPVETSKFERCDPIDFATEWFATASARNEKLAASQATGGSPGQQPKGAEMSTPRTDAGEVIESLARVNQYPDLQAASLVYPTPPDGALTQGFNNAPSSDAFAEVPDAAPSTTQNAGRLRPADEEVANAQPGPDVMDGFGTSTTVGVGSGLYDEDDDDDLFEEMNGKDFGSKGITDADFSFFDEPDIASFDDGKRTGDAAQEIPQEAAAQITLGTDSIKPDTATPDVAMNTSAEETKTPVDGEHGAVPTTDVDGPKHDLAEMSDENIEDDAHINIPDHASAADDSQTISPPLSPVKIKRILFSEVQPMQSTHVDRSSIARHLSNDGRNQSHYGPVPFQKELSSWDQKYGAAGTFSLSIDKAAKTQSGLGDSTSEIPTIGLPRPGRPKPLKYGFSRPMTIDQDTAMSDGGPLLNSTSASSDETTDDSDDDYPEGTISPTRSTAVKRKRGVSEPDNDSAISQEKTSLAVGPDLSVIKEENSTFLGNFFYIFSDWSLAGYFSVRQNRLLPVLVRKEDVVQLAQLMVDQVTQSSLTHKLDEKIGLPDLGNDTFPLRTFLEDSSVMGETARLDLKSYVEIQQSELSPTHEGQPPRQRSQPVRGTISKLVTPHLRIRRGKDFLEVLPPAISFWETFGLEPAHGEKDILAYCIHPQYAAEGADAFLERLSLLYSSCGLGKHARGGETKDFENGLGPWKVETSHSGYTSTMQDLKAMCERLGNILAKRSPTKDNYVIYIINPFEHAAALADICAAFLQLFQKYIGGADRQDTRQLNELVLQIVPMSFVWSPLWVVVPTQSEYLNLALEVYNRCPPRDQASGSMGCAPPLLLAEPTPRSINFKLVSERISPLQEGKCLHVSFSRSIDQRWVTVAWSDNIGSFQVALSYCLRSKSSNVARAISDVRHEIWETTKDIIERTQARWRVLLAKTEPVDQEEIEAWTNLAERYNQTRPVPVELTIFSVDTAPDLYLELPPSQIHVQFLNAQSTSTPVATPNPSAPSPDPLGTAATPTSGGNAMASASTPTDLQPVEPDSDTVLVDICDESWGVILSHRLNNSPHLTEYRPALASGYLLRRKGTYDGDGAFAMTINLVYTQRPAASHELLLKEVLGMYRDLATLARYQGIASVQRNTLPWHIATAIRGQEMLSYVL</sequence>
<evidence type="ECO:0000256" key="7">
    <source>
        <dbReference type="ARBA" id="ARBA00023163"/>
    </source>
</evidence>
<dbReference type="EMBL" id="RCNU01000001">
    <property type="protein sequence ID" value="RWQ99779.1"/>
    <property type="molecule type" value="Genomic_DNA"/>
</dbReference>
<feature type="domain" description="MID" evidence="15">
    <location>
        <begin position="1016"/>
        <end position="1184"/>
    </location>
</feature>
<evidence type="ECO:0000256" key="6">
    <source>
        <dbReference type="ARBA" id="ARBA00023159"/>
    </source>
</evidence>
<evidence type="ECO:0000313" key="16">
    <source>
        <dbReference type="EMBL" id="RWQ99779.1"/>
    </source>
</evidence>
<dbReference type="RefSeq" id="XP_028489424.1">
    <property type="nucleotide sequence ID" value="XM_028628437.1"/>
</dbReference>
<evidence type="ECO:0000259" key="14">
    <source>
        <dbReference type="Pfam" id="PF11597"/>
    </source>
</evidence>
<dbReference type="PANTHER" id="PTHR48249:SF3">
    <property type="entry name" value="MEDIATOR OF RNA POLYMERASE II TRANSCRIPTION SUBUNIT 13"/>
    <property type="match status" value="1"/>
</dbReference>
<evidence type="ECO:0000256" key="8">
    <source>
        <dbReference type="ARBA" id="ARBA00023242"/>
    </source>
</evidence>
<organism evidence="16 17">
    <name type="scientific">Byssochlamys spectabilis</name>
    <name type="common">Paecilomyces variotii</name>
    <dbReference type="NCBI Taxonomy" id="264951"/>
    <lineage>
        <taxon>Eukaryota</taxon>
        <taxon>Fungi</taxon>
        <taxon>Dikarya</taxon>
        <taxon>Ascomycota</taxon>
        <taxon>Pezizomycotina</taxon>
        <taxon>Eurotiomycetes</taxon>
        <taxon>Eurotiomycetidae</taxon>
        <taxon>Eurotiales</taxon>
        <taxon>Thermoascaceae</taxon>
        <taxon>Paecilomyces</taxon>
    </lineage>
</organism>
<feature type="region of interest" description="Disordered" evidence="12">
    <location>
        <begin position="407"/>
        <end position="431"/>
    </location>
</feature>
<comment type="subcellular location">
    <subcellularLocation>
        <location evidence="1 11">Nucleus</location>
    </subcellularLocation>
</comment>
<evidence type="ECO:0000256" key="11">
    <source>
        <dbReference type="RuleBase" id="RU364134"/>
    </source>
</evidence>
<evidence type="ECO:0000256" key="5">
    <source>
        <dbReference type="ARBA" id="ARBA00023015"/>
    </source>
</evidence>
<dbReference type="GeneID" id="39597714"/>
<feature type="domain" description="Mediator complex subunit Med13 C-terminal" evidence="13">
    <location>
        <begin position="1194"/>
        <end position="1507"/>
    </location>
</feature>
<feature type="compositionally biased region" description="Acidic residues" evidence="12">
    <location>
        <begin position="798"/>
        <end position="808"/>
    </location>
</feature>
<feature type="region of interest" description="Disordered" evidence="12">
    <location>
        <begin position="956"/>
        <end position="975"/>
    </location>
</feature>
<evidence type="ECO:0000259" key="13">
    <source>
        <dbReference type="Pfam" id="PF06333"/>
    </source>
</evidence>
<keyword evidence="7 11" id="KW-0804">Transcription</keyword>
<feature type="region of interest" description="Disordered" evidence="12">
    <location>
        <begin position="277"/>
        <end position="298"/>
    </location>
</feature>
<feature type="domain" description="Mediator complex subunit Med13 N-terminal" evidence="14">
    <location>
        <begin position="2"/>
        <end position="375"/>
    </location>
</feature>
<dbReference type="PANTHER" id="PTHR48249">
    <property type="entry name" value="MEDIATOR OF RNA POLYMERASE II TRANSCRIPTION SUBUNIT 13"/>
    <property type="match status" value="1"/>
</dbReference>
<keyword evidence="8 11" id="KW-0539">Nucleus</keyword>
<accession>A0A443I6P4</accession>
<keyword evidence="5 11" id="KW-0805">Transcription regulation</keyword>
<dbReference type="InterPro" id="IPR009401">
    <property type="entry name" value="Med13_C"/>
</dbReference>
<evidence type="ECO:0000256" key="2">
    <source>
        <dbReference type="ARBA" id="ARBA00009354"/>
    </source>
</evidence>
<feature type="region of interest" description="Disordered" evidence="12">
    <location>
        <begin position="1356"/>
        <end position="1400"/>
    </location>
</feature>
<dbReference type="GO" id="GO:0003713">
    <property type="term" value="F:transcription coactivator activity"/>
    <property type="evidence" value="ECO:0007669"/>
    <property type="project" value="TreeGrafter"/>
</dbReference>
<evidence type="ECO:0000256" key="3">
    <source>
        <dbReference type="ARBA" id="ARBA00019618"/>
    </source>
</evidence>
<feature type="compositionally biased region" description="Polar residues" evidence="12">
    <location>
        <begin position="285"/>
        <end position="297"/>
    </location>
</feature>
<evidence type="ECO:0000256" key="12">
    <source>
        <dbReference type="SAM" id="MobiDB-lite"/>
    </source>
</evidence>
<gene>
    <name evidence="16" type="ORF">C8Q69DRAFT_426670</name>
</gene>
<dbReference type="InterPro" id="IPR051139">
    <property type="entry name" value="Mediator_complx_sub13"/>
</dbReference>
<dbReference type="InterPro" id="IPR041285">
    <property type="entry name" value="MID_MedPIWI"/>
</dbReference>
<dbReference type="GO" id="GO:0016592">
    <property type="term" value="C:mediator complex"/>
    <property type="evidence" value="ECO:0007669"/>
    <property type="project" value="InterPro"/>
</dbReference>
<evidence type="ECO:0000256" key="10">
    <source>
        <dbReference type="ARBA" id="ARBA00032008"/>
    </source>
</evidence>
<dbReference type="Proteomes" id="UP000283841">
    <property type="component" value="Unassembled WGS sequence"/>
</dbReference>
<dbReference type="Pfam" id="PF11597">
    <property type="entry name" value="Med13_N"/>
    <property type="match status" value="1"/>
</dbReference>
<feature type="compositionally biased region" description="Polar residues" evidence="12">
    <location>
        <begin position="1377"/>
        <end position="1394"/>
    </location>
</feature>
<feature type="region of interest" description="Disordered" evidence="12">
    <location>
        <begin position="742"/>
        <end position="839"/>
    </location>
</feature>
<dbReference type="InterPro" id="IPR021643">
    <property type="entry name" value="Mediator_Med13_N"/>
</dbReference>
<evidence type="ECO:0000259" key="15">
    <source>
        <dbReference type="Pfam" id="PF18296"/>
    </source>
</evidence>
<reference evidence="16 17" key="1">
    <citation type="journal article" date="2018" name="Front. Microbiol.">
        <title>Genomic and genetic insights into a cosmopolitan fungus, Paecilomyces variotii (Eurotiales).</title>
        <authorList>
            <person name="Urquhart A.S."/>
            <person name="Mondo S.J."/>
            <person name="Makela M.R."/>
            <person name="Hane J.K."/>
            <person name="Wiebenga A."/>
            <person name="He G."/>
            <person name="Mihaltcheva S."/>
            <person name="Pangilinan J."/>
            <person name="Lipzen A."/>
            <person name="Barry K."/>
            <person name="de Vries R.P."/>
            <person name="Grigoriev I.V."/>
            <person name="Idnurm A."/>
        </authorList>
    </citation>
    <scope>NUCLEOTIDE SEQUENCE [LARGE SCALE GENOMIC DNA]</scope>
    <source>
        <strain evidence="16 17">CBS 101075</strain>
    </source>
</reference>
<feature type="region of interest" description="Disordered" evidence="12">
    <location>
        <begin position="126"/>
        <end position="152"/>
    </location>
</feature>
<name>A0A443I6P4_BYSSP</name>
<proteinExistence type="inferred from homology"/>
<keyword evidence="4 11" id="KW-0678">Repressor</keyword>
<dbReference type="GO" id="GO:0045944">
    <property type="term" value="P:positive regulation of transcription by RNA polymerase II"/>
    <property type="evidence" value="ECO:0007669"/>
    <property type="project" value="TreeGrafter"/>
</dbReference>
<comment type="caution">
    <text evidence="16">The sequence shown here is derived from an EMBL/GenBank/DDBJ whole genome shotgun (WGS) entry which is preliminary data.</text>
</comment>
<evidence type="ECO:0000256" key="4">
    <source>
        <dbReference type="ARBA" id="ARBA00022491"/>
    </source>
</evidence>
<comment type="subunit">
    <text evidence="11">Component of the SRB8-11 complex, which itself associates with the Mediator complex.</text>
</comment>
<dbReference type="STRING" id="264951.A0A443I6P4"/>
<keyword evidence="17" id="KW-1185">Reference proteome</keyword>
<comment type="function">
    <text evidence="9 11">Component of the SRB8-11 complex. The SRB8-11 complex is a regulatory module of the Mediator complex which is itself involved in regulation of basal and activated RNA polymerase II-dependent transcription. The SRB8-11 complex may be involved in the transcriptional repression of a subset of genes regulated by Mediator. It may inhibit the association of the Mediator complex with RNA polymerase II to form the holoenzyme complex.</text>
</comment>
<feature type="compositionally biased region" description="Polar residues" evidence="12">
    <location>
        <begin position="126"/>
        <end position="145"/>
    </location>
</feature>
<keyword evidence="6 11" id="KW-0010">Activator</keyword>